<dbReference type="EMBL" id="FWWY01000001">
    <property type="protein sequence ID" value="SMC04070.1"/>
    <property type="molecule type" value="Genomic_DNA"/>
</dbReference>
<dbReference type="GO" id="GO:0003700">
    <property type="term" value="F:DNA-binding transcription factor activity"/>
    <property type="evidence" value="ECO:0007669"/>
    <property type="project" value="TreeGrafter"/>
</dbReference>
<dbReference type="SUPFAM" id="SSF47413">
    <property type="entry name" value="lambda repressor-like DNA-binding domains"/>
    <property type="match status" value="1"/>
</dbReference>
<dbReference type="Pfam" id="PF14742">
    <property type="entry name" value="GDE_N_bis"/>
    <property type="match status" value="1"/>
</dbReference>
<evidence type="ECO:0000256" key="1">
    <source>
        <dbReference type="ARBA" id="ARBA00023015"/>
    </source>
</evidence>
<dbReference type="InterPro" id="IPR008928">
    <property type="entry name" value="6-hairpin_glycosidase_sf"/>
</dbReference>
<dbReference type="OrthoDB" id="9759959at2"/>
<dbReference type="InterPro" id="IPR010982">
    <property type="entry name" value="Lambda_DNA-bd_dom_sf"/>
</dbReference>
<dbReference type="CDD" id="cd01392">
    <property type="entry name" value="HTH_LacI"/>
    <property type="match status" value="1"/>
</dbReference>
<dbReference type="InterPro" id="IPR032856">
    <property type="entry name" value="GDE_N_bis"/>
</dbReference>
<evidence type="ECO:0000259" key="4">
    <source>
        <dbReference type="PROSITE" id="PS50932"/>
    </source>
</evidence>
<dbReference type="Pfam" id="PF00356">
    <property type="entry name" value="LacI"/>
    <property type="match status" value="1"/>
</dbReference>
<dbReference type="Proteomes" id="UP000192660">
    <property type="component" value="Unassembled WGS sequence"/>
</dbReference>
<accession>A0A1W1WDF2</accession>
<evidence type="ECO:0000256" key="2">
    <source>
        <dbReference type="ARBA" id="ARBA00023125"/>
    </source>
</evidence>
<reference evidence="6" key="1">
    <citation type="submission" date="2017-04" db="EMBL/GenBank/DDBJ databases">
        <authorList>
            <person name="Varghese N."/>
            <person name="Submissions S."/>
        </authorList>
    </citation>
    <scope>NUCLEOTIDE SEQUENCE [LARGE SCALE GENOMIC DNA]</scope>
    <source>
        <strain evidence="6">DSM 9293</strain>
    </source>
</reference>
<dbReference type="PROSITE" id="PS50932">
    <property type="entry name" value="HTH_LACI_2"/>
    <property type="match status" value="1"/>
</dbReference>
<gene>
    <name evidence="5" type="ORF">SAMN00768000_1445</name>
</gene>
<protein>
    <submittedName>
        <fullName evidence="5">Transcriptional regulator, LacI family</fullName>
    </submittedName>
</protein>
<dbReference type="Gene3D" id="1.10.260.40">
    <property type="entry name" value="lambda repressor-like DNA-binding domains"/>
    <property type="match status" value="1"/>
</dbReference>
<dbReference type="STRING" id="28034.BFX07_13780"/>
<dbReference type="InterPro" id="IPR000843">
    <property type="entry name" value="HTH_LacI"/>
</dbReference>
<feature type="domain" description="HTH lacI-type" evidence="4">
    <location>
        <begin position="8"/>
        <end position="62"/>
    </location>
</feature>
<evidence type="ECO:0000313" key="6">
    <source>
        <dbReference type="Proteomes" id="UP000192660"/>
    </source>
</evidence>
<dbReference type="PANTHER" id="PTHR30146">
    <property type="entry name" value="LACI-RELATED TRANSCRIPTIONAL REPRESSOR"/>
    <property type="match status" value="1"/>
</dbReference>
<keyword evidence="2" id="KW-0238">DNA-binding</keyword>
<dbReference type="SMART" id="SM00354">
    <property type="entry name" value="HTH_LACI"/>
    <property type="match status" value="1"/>
</dbReference>
<keyword evidence="3" id="KW-0804">Transcription</keyword>
<organism evidence="5 6">
    <name type="scientific">Sulfobacillus thermosulfidooxidans (strain DSM 9293 / VKM B-1269 / AT-1)</name>
    <dbReference type="NCBI Taxonomy" id="929705"/>
    <lineage>
        <taxon>Bacteria</taxon>
        <taxon>Bacillati</taxon>
        <taxon>Bacillota</taxon>
        <taxon>Clostridia</taxon>
        <taxon>Eubacteriales</taxon>
        <taxon>Clostridiales Family XVII. Incertae Sedis</taxon>
        <taxon>Sulfobacillus</taxon>
    </lineage>
</organism>
<dbReference type="SUPFAM" id="SSF48208">
    <property type="entry name" value="Six-hairpin glycosidases"/>
    <property type="match status" value="1"/>
</dbReference>
<keyword evidence="1" id="KW-0805">Transcription regulation</keyword>
<dbReference type="InterPro" id="IPR028082">
    <property type="entry name" value="Peripla_BP_I"/>
</dbReference>
<evidence type="ECO:0000256" key="3">
    <source>
        <dbReference type="ARBA" id="ARBA00023163"/>
    </source>
</evidence>
<dbReference type="RefSeq" id="WP_084661170.1">
    <property type="nucleotide sequence ID" value="NZ_FWWY01000001.1"/>
</dbReference>
<dbReference type="Pfam" id="PF13377">
    <property type="entry name" value="Peripla_BP_3"/>
    <property type="match status" value="1"/>
</dbReference>
<dbReference type="GO" id="GO:0000976">
    <property type="term" value="F:transcription cis-regulatory region binding"/>
    <property type="evidence" value="ECO:0007669"/>
    <property type="project" value="TreeGrafter"/>
</dbReference>
<dbReference type="InterPro" id="IPR012341">
    <property type="entry name" value="6hp_glycosidase-like_sf"/>
</dbReference>
<proteinExistence type="predicted"/>
<sequence>MSQSSRRARIGDVAKLAGVSIATVSYVLNNQGHFSQETIQKVRDAARTLNYAPNVRGRILVRGISETIGILPPTSPDPNGPESIFSGLMEGVIGACQENNYHVMVLSPAAGDTLAYLEQVSRSGRVDGLILFDDPYLDSYRDILSRNHVPFVVYGTSCESALSYDMDFEEAARIATQYLIDLGHQRITLISPRDVPRKIERYQQGYAKAMAKAHLYPHYALAREKMEMDAYHLTYDLLTQPSPPTALVLTSGHDALQARRCAGDLNIHVPRQLSIMSLEPLSPSFDMHPTLSSIDIDLKEAGYQIATMLIASIQNHPVYSMRVIPHLNIRGSTGIPAIYQTPKTNLKEPVLKTGPSFALFSTQGRIEMDSKRHGIYCYDTRMLSIYQWRIGEEVPDPLHFDVTPNTLTWHYVIQQDGITRVLRRRLTLGADQFTDHWEWQHYGPLASWNLSLSMDADFTDIFELRGTPKIRSGVKRKKSVNGEYRVEYEGIDGITRMVSMRADRNPAQALDGDWKWCIDAPETHGELTVIVSWQNPVPEIPQAYLKAPLKPDTLGPRFHLEEYPWHLVISQAHQDYQMLLTDFGYGPVPMAGLPWFGTFFGRDAIIASYQYLLWNPSIAQNTLYTLAAWQGDKVDPTTEEEPGKMVHEIRLGEMARSRQVPFARYYGSVDVTPLFLMLLLETWKRTGNHHLMDDLMPAAEKALHWLLGAQDSQTGLFSFQNHVDHGLIIQSWKDSFDSMVYSTGEHAIPPLAVSEVQGYAYRALFLMSQYYQATDQPDKAHDLRKRAMHLKRQFHKRYWLVEKHYYALALDQRGRPLDVLTSDPGQCLWTGIVPQSRSRDVAKTLMSPVLYSGWGIRTLSSDARTYDPYSYHRGSIWPHDSALIAKGLAQYGLWAEAQTLSWSLLQAASHFPYGRLPELFSGDPAPSGPYPYPAACSPQAWAAGAPFLLLQILLGMDIDMTQKTIRLHPADLGPLGRVYIEGIALTPDHVIDLEVRQGRIHIHHLPDSWQIRKSSSSERL</sequence>
<dbReference type="AlphaFoldDB" id="A0A1W1WDF2"/>
<name>A0A1W1WDF2_SULTA</name>
<keyword evidence="6" id="KW-1185">Reference proteome</keyword>
<dbReference type="Gene3D" id="1.50.10.10">
    <property type="match status" value="1"/>
</dbReference>
<dbReference type="PANTHER" id="PTHR30146:SF155">
    <property type="entry name" value="ALANINE RACEMASE"/>
    <property type="match status" value="1"/>
</dbReference>
<dbReference type="SUPFAM" id="SSF53822">
    <property type="entry name" value="Periplasmic binding protein-like I"/>
    <property type="match status" value="1"/>
</dbReference>
<dbReference type="Gene3D" id="3.40.50.2300">
    <property type="match status" value="2"/>
</dbReference>
<dbReference type="PROSITE" id="PS00356">
    <property type="entry name" value="HTH_LACI_1"/>
    <property type="match status" value="1"/>
</dbReference>
<dbReference type="InterPro" id="IPR054491">
    <property type="entry name" value="MGH1-like_GH"/>
</dbReference>
<dbReference type="Pfam" id="PF22422">
    <property type="entry name" value="MGH1-like_GH"/>
    <property type="match status" value="1"/>
</dbReference>
<evidence type="ECO:0000313" key="5">
    <source>
        <dbReference type="EMBL" id="SMC04070.1"/>
    </source>
</evidence>
<dbReference type="GO" id="GO:0005975">
    <property type="term" value="P:carbohydrate metabolic process"/>
    <property type="evidence" value="ECO:0007669"/>
    <property type="project" value="InterPro"/>
</dbReference>
<dbReference type="InterPro" id="IPR046335">
    <property type="entry name" value="LacI/GalR-like_sensor"/>
</dbReference>